<organism evidence="1 2">
    <name type="scientific">Dreissena polymorpha</name>
    <name type="common">Zebra mussel</name>
    <name type="synonym">Mytilus polymorpha</name>
    <dbReference type="NCBI Taxonomy" id="45954"/>
    <lineage>
        <taxon>Eukaryota</taxon>
        <taxon>Metazoa</taxon>
        <taxon>Spiralia</taxon>
        <taxon>Lophotrochozoa</taxon>
        <taxon>Mollusca</taxon>
        <taxon>Bivalvia</taxon>
        <taxon>Autobranchia</taxon>
        <taxon>Heteroconchia</taxon>
        <taxon>Euheterodonta</taxon>
        <taxon>Imparidentia</taxon>
        <taxon>Neoheterodontei</taxon>
        <taxon>Myida</taxon>
        <taxon>Dreissenoidea</taxon>
        <taxon>Dreissenidae</taxon>
        <taxon>Dreissena</taxon>
    </lineage>
</organism>
<keyword evidence="2" id="KW-1185">Reference proteome</keyword>
<gene>
    <name evidence="1" type="ORF">DPMN_001499</name>
</gene>
<dbReference type="AlphaFoldDB" id="A0A9D4MKF2"/>
<comment type="caution">
    <text evidence="1">The sequence shown here is derived from an EMBL/GenBank/DDBJ whole genome shotgun (WGS) entry which is preliminary data.</text>
</comment>
<reference evidence="1" key="2">
    <citation type="submission" date="2020-11" db="EMBL/GenBank/DDBJ databases">
        <authorList>
            <person name="McCartney M.A."/>
            <person name="Auch B."/>
            <person name="Kono T."/>
            <person name="Mallez S."/>
            <person name="Becker A."/>
            <person name="Gohl D.M."/>
            <person name="Silverstein K.A.T."/>
            <person name="Koren S."/>
            <person name="Bechman K.B."/>
            <person name="Herman A."/>
            <person name="Abrahante J.E."/>
            <person name="Garbe J."/>
        </authorList>
    </citation>
    <scope>NUCLEOTIDE SEQUENCE</scope>
    <source>
        <strain evidence="1">Duluth1</strain>
        <tissue evidence="1">Whole animal</tissue>
    </source>
</reference>
<reference evidence="1" key="1">
    <citation type="journal article" date="2019" name="bioRxiv">
        <title>The Genome of the Zebra Mussel, Dreissena polymorpha: A Resource for Invasive Species Research.</title>
        <authorList>
            <person name="McCartney M.A."/>
            <person name="Auch B."/>
            <person name="Kono T."/>
            <person name="Mallez S."/>
            <person name="Zhang Y."/>
            <person name="Obille A."/>
            <person name="Becker A."/>
            <person name="Abrahante J.E."/>
            <person name="Garbe J."/>
            <person name="Badalamenti J.P."/>
            <person name="Herman A."/>
            <person name="Mangelson H."/>
            <person name="Liachko I."/>
            <person name="Sullivan S."/>
            <person name="Sone E.D."/>
            <person name="Koren S."/>
            <person name="Silverstein K.A.T."/>
            <person name="Beckman K.B."/>
            <person name="Gohl D.M."/>
        </authorList>
    </citation>
    <scope>NUCLEOTIDE SEQUENCE</scope>
    <source>
        <strain evidence="1">Duluth1</strain>
        <tissue evidence="1">Whole animal</tissue>
    </source>
</reference>
<protein>
    <submittedName>
        <fullName evidence="1">Uncharacterized protein</fullName>
    </submittedName>
</protein>
<dbReference type="Proteomes" id="UP000828390">
    <property type="component" value="Unassembled WGS sequence"/>
</dbReference>
<evidence type="ECO:0000313" key="1">
    <source>
        <dbReference type="EMBL" id="KAH3877624.1"/>
    </source>
</evidence>
<evidence type="ECO:0000313" key="2">
    <source>
        <dbReference type="Proteomes" id="UP000828390"/>
    </source>
</evidence>
<proteinExistence type="predicted"/>
<accession>A0A9D4MKF2</accession>
<sequence>MRPTLLSRHWKSNRTVTPTNAPYITVQALEIHPHSDAYKCALHYCSGTGNPPAQ</sequence>
<dbReference type="EMBL" id="JAIWYP010000001">
    <property type="protein sequence ID" value="KAH3877624.1"/>
    <property type="molecule type" value="Genomic_DNA"/>
</dbReference>
<name>A0A9D4MKF2_DREPO</name>